<dbReference type="EMBL" id="JABWRB020000003">
    <property type="protein sequence ID" value="MBV4497648.1"/>
    <property type="molecule type" value="Genomic_DNA"/>
</dbReference>
<dbReference type="InterPro" id="IPR006315">
    <property type="entry name" value="OM_autotransptr_brl_dom"/>
</dbReference>
<dbReference type="GO" id="GO:0019867">
    <property type="term" value="C:outer membrane"/>
    <property type="evidence" value="ECO:0007669"/>
    <property type="project" value="InterPro"/>
</dbReference>
<comment type="caution">
    <text evidence="4">The sequence shown here is derived from an EMBL/GenBank/DDBJ whole genome shotgun (WGS) entry which is preliminary data.</text>
</comment>
<dbReference type="RefSeq" id="WP_186710775.1">
    <property type="nucleotide sequence ID" value="NZ_JABWRB020000003.1"/>
</dbReference>
<dbReference type="InterPro" id="IPR005546">
    <property type="entry name" value="Autotransporte_beta"/>
</dbReference>
<keyword evidence="2" id="KW-0732">Signal</keyword>
<dbReference type="AlphaFoldDB" id="A0A923JML4"/>
<name>A0A923JML4_9PSED</name>
<dbReference type="Pfam" id="PF03797">
    <property type="entry name" value="Autotransporter"/>
    <property type="match status" value="1"/>
</dbReference>
<dbReference type="EMBL" id="JABWRB010000070">
    <property type="protein sequence ID" value="MBC3393495.1"/>
    <property type="molecule type" value="Genomic_DNA"/>
</dbReference>
<keyword evidence="6" id="KW-1185">Reference proteome</keyword>
<gene>
    <name evidence="5" type="ORF">HU715_020090</name>
    <name evidence="4" type="ORF">HU715_27925</name>
</gene>
<dbReference type="PROSITE" id="PS51208">
    <property type="entry name" value="AUTOTRANSPORTER"/>
    <property type="match status" value="1"/>
</dbReference>
<feature type="region of interest" description="Disordered" evidence="1">
    <location>
        <begin position="304"/>
        <end position="377"/>
    </location>
</feature>
<feature type="compositionally biased region" description="Polar residues" evidence="1">
    <location>
        <begin position="345"/>
        <end position="355"/>
    </location>
</feature>
<accession>A0A923JML4</accession>
<evidence type="ECO:0000256" key="2">
    <source>
        <dbReference type="SAM" id="SignalP"/>
    </source>
</evidence>
<evidence type="ECO:0000256" key="1">
    <source>
        <dbReference type="SAM" id="MobiDB-lite"/>
    </source>
</evidence>
<reference evidence="4 6" key="1">
    <citation type="journal article" date="2020" name="Microorganisms">
        <title>Reliable Identification of Environmental Pseudomonas Isolates Using the rpoD Gene.</title>
        <authorList>
            <consortium name="The Broad Institute Genome Sequencing Platform"/>
            <person name="Girard L."/>
            <person name="Lood C."/>
            <person name="Rokni-Zadeh H."/>
            <person name="van Noort V."/>
            <person name="Lavigne R."/>
            <person name="De Mot R."/>
        </authorList>
    </citation>
    <scope>NUCLEOTIDE SEQUENCE</scope>
    <source>
        <strain evidence="4 6">SWRI12</strain>
    </source>
</reference>
<proteinExistence type="predicted"/>
<dbReference type="InterPro" id="IPR036709">
    <property type="entry name" value="Autotransporte_beta_dom_sf"/>
</dbReference>
<organism evidence="4">
    <name type="scientific">Pseudomonas zanjanensis</name>
    <dbReference type="NCBI Taxonomy" id="2745496"/>
    <lineage>
        <taxon>Bacteria</taxon>
        <taxon>Pseudomonadati</taxon>
        <taxon>Pseudomonadota</taxon>
        <taxon>Gammaproteobacteria</taxon>
        <taxon>Pseudomonadales</taxon>
        <taxon>Pseudomonadaceae</taxon>
        <taxon>Pseudomonas</taxon>
    </lineage>
</organism>
<sequence>MPTQHTYLPQHLALAIALALGCADVSMAQSVAGETHSFETTGEMQARLKVFAAAPDTHTQRVIKIQEVPLSKDASNDLVLVTRQGELIGLTDGGGGANVLQLDIAKGGELGEIRNFPDLYLKRGEWSNSKAFDSRSLIDSNAKLINTGDIHGAMHILGELVNQGMVAGPVFVGKNGTFSGGGTVDALDVAGLMEVNPVTGAPSVINDFKLSKSATLVYGIDAEKGSATINVGGTATLGNATLKIIAVSGESTEAGKHVVIKADKIDGKFGKVINELAFMTATPDYTTEKQVELVLARNEVPLENVTANPNGQEFVGAIPKPQSAEPSPPVPSGTSAPVPSPADEPQTTRPTSKLTESPKTAIAAPTPAAQSSATQPVPKPNAAINALLGTNLTTAADAIDQLGGYDTADLGNATLSSIAPIGTGMLSAMSRRSPADGYDNGQVWVQAIGNSGSLAKEWGDFALKHSTKGLMLGTDWAVSPDWRLGIIGSKTQTRMDSYQFDGALDSWLAGAYALRQDGPLALRLGAVYGSHDGSTKRHVAFNGFRDRLKGRYDATTQQVFGQVGYNLDVGHFDIEPYVQVGYQRYQRDAYTEKGGDAALQYNGQAQEHYSSDLGLRLARPLVFDRGMRLTPRLDVSWKHLYGDVRGTSHQRMASGSGIYTVKGIELDRDSLLWQAGLDLAVSPRHTLGLNYSGETGQDNRNGALTGQWRMMF</sequence>
<feature type="domain" description="Autotransporter" evidence="3">
    <location>
        <begin position="436"/>
        <end position="712"/>
    </location>
</feature>
<evidence type="ECO:0000313" key="4">
    <source>
        <dbReference type="EMBL" id="MBC3393495.1"/>
    </source>
</evidence>
<reference evidence="4" key="2">
    <citation type="submission" date="2020-07" db="EMBL/GenBank/DDBJ databases">
        <authorList>
            <person name="Lood C."/>
            <person name="Girard L."/>
        </authorList>
    </citation>
    <scope>NUCLEOTIDE SEQUENCE</scope>
    <source>
        <strain evidence="4">SWRI12</strain>
    </source>
</reference>
<evidence type="ECO:0000313" key="5">
    <source>
        <dbReference type="EMBL" id="MBV4497648.1"/>
    </source>
</evidence>
<protein>
    <submittedName>
        <fullName evidence="4">Autotransporter domain-containing protein</fullName>
    </submittedName>
</protein>
<feature type="chain" id="PRO_5044696732" evidence="2">
    <location>
        <begin position="29"/>
        <end position="712"/>
    </location>
</feature>
<dbReference type="SMART" id="SM00869">
    <property type="entry name" value="Autotransporter"/>
    <property type="match status" value="1"/>
</dbReference>
<dbReference type="Proteomes" id="UP000636518">
    <property type="component" value="Unassembled WGS sequence"/>
</dbReference>
<dbReference type="Gene3D" id="2.40.128.130">
    <property type="entry name" value="Autotransporter beta-domain"/>
    <property type="match status" value="1"/>
</dbReference>
<feature type="compositionally biased region" description="Low complexity" evidence="1">
    <location>
        <begin position="357"/>
        <end position="374"/>
    </location>
</feature>
<evidence type="ECO:0000313" key="6">
    <source>
        <dbReference type="Proteomes" id="UP000636518"/>
    </source>
</evidence>
<dbReference type="SUPFAM" id="SSF103515">
    <property type="entry name" value="Autotransporter"/>
    <property type="match status" value="1"/>
</dbReference>
<dbReference type="NCBIfam" id="TIGR01414">
    <property type="entry name" value="autotrans_barl"/>
    <property type="match status" value="1"/>
</dbReference>
<feature type="signal peptide" evidence="2">
    <location>
        <begin position="1"/>
        <end position="28"/>
    </location>
</feature>
<evidence type="ECO:0000259" key="3">
    <source>
        <dbReference type="PROSITE" id="PS51208"/>
    </source>
</evidence>
<reference evidence="5" key="3">
    <citation type="submission" date="2021-06" db="EMBL/GenBank/DDBJ databases">
        <title>Updating the genus Pseudomonas: Description of 43 new species and partition of the Pseudomonas putida group.</title>
        <authorList>
            <person name="Girard L."/>
            <person name="Lood C."/>
            <person name="Vandamme P."/>
            <person name="Rokni-Zadeh H."/>
            <person name="Van Noort V."/>
            <person name="Hofte M."/>
            <person name="Lavigne R."/>
            <person name="De Mot R."/>
        </authorList>
    </citation>
    <scope>NUCLEOTIDE SEQUENCE</scope>
    <source>
        <strain evidence="5">SWRI12</strain>
    </source>
</reference>